<feature type="region of interest" description="Disordered" evidence="1">
    <location>
        <begin position="22"/>
        <end position="42"/>
    </location>
</feature>
<evidence type="ECO:0000313" key="4">
    <source>
        <dbReference type="Proteomes" id="UP000313988"/>
    </source>
</evidence>
<dbReference type="Proteomes" id="UP000313988">
    <property type="component" value="Unassembled WGS sequence"/>
</dbReference>
<keyword evidence="5" id="KW-1185">Reference proteome</keyword>
<evidence type="ECO:0000256" key="1">
    <source>
        <dbReference type="SAM" id="MobiDB-lite"/>
    </source>
</evidence>
<proteinExistence type="predicted"/>
<gene>
    <name evidence="3" type="ORF">FHR04_20545</name>
    <name evidence="2" type="ORF">HNQ04_004188</name>
</gene>
<protein>
    <submittedName>
        <fullName evidence="2">ABC-type transport system involved in cytochrome bd biosynthesis fused ATPase/permease subunit</fullName>
    </submittedName>
</protein>
<dbReference type="AlphaFoldDB" id="A0A5C4XD96"/>
<accession>A0A5C4XD96</accession>
<dbReference type="Proteomes" id="UP000629870">
    <property type="component" value="Unassembled WGS sequence"/>
</dbReference>
<name>A0A5C4XD96_9DEIO</name>
<comment type="caution">
    <text evidence="3">The sequence shown here is derived from an EMBL/GenBank/DDBJ whole genome shotgun (WGS) entry which is preliminary data.</text>
</comment>
<reference evidence="3 4" key="1">
    <citation type="submission" date="2019-06" db="EMBL/GenBank/DDBJ databases">
        <title>Genome sequence of Deinococcus radiopugnans ATCC 19172.</title>
        <authorList>
            <person name="Maclea K.S."/>
            <person name="Maynard C.R."/>
        </authorList>
    </citation>
    <scope>NUCLEOTIDE SEQUENCE [LARGE SCALE GENOMIC DNA]</scope>
    <source>
        <strain evidence="3 4">ATCC 19172</strain>
    </source>
</reference>
<dbReference type="EMBL" id="JACHEW010000054">
    <property type="protein sequence ID" value="MBB6018906.1"/>
    <property type="molecule type" value="Genomic_DNA"/>
</dbReference>
<reference evidence="2 5" key="2">
    <citation type="submission" date="2020-08" db="EMBL/GenBank/DDBJ databases">
        <title>Genomic Encyclopedia of Type Strains, Phase IV (KMG-IV): sequencing the most valuable type-strain genomes for metagenomic binning, comparative biology and taxonomic classification.</title>
        <authorList>
            <person name="Goeker M."/>
        </authorList>
    </citation>
    <scope>NUCLEOTIDE SEQUENCE [LARGE SCALE GENOMIC DNA]</scope>
    <source>
        <strain evidence="2 5">DSM 12027</strain>
    </source>
</reference>
<dbReference type="RefSeq" id="WP_139405038.1">
    <property type="nucleotide sequence ID" value="NZ_JACHEW010000054.1"/>
</dbReference>
<dbReference type="EMBL" id="VDMO01000055">
    <property type="protein sequence ID" value="TNM61493.1"/>
    <property type="molecule type" value="Genomic_DNA"/>
</dbReference>
<evidence type="ECO:0000313" key="2">
    <source>
        <dbReference type="EMBL" id="MBB6018906.1"/>
    </source>
</evidence>
<evidence type="ECO:0000313" key="5">
    <source>
        <dbReference type="Proteomes" id="UP000629870"/>
    </source>
</evidence>
<sequence length="115" mass="11853">MSQDFARYQLSARENVALDRVGEADEDAELQSAARRGPRAGIDRGLTGGLGHAAGAAVSWAGAGPVRRAPYRDAPVLLLDEPTAALEGGRVIEEGTPADLLAGGGRYALNAVQDA</sequence>
<dbReference type="InterPro" id="IPR027417">
    <property type="entry name" value="P-loop_NTPase"/>
</dbReference>
<evidence type="ECO:0000313" key="3">
    <source>
        <dbReference type="EMBL" id="TNM61493.1"/>
    </source>
</evidence>
<dbReference type="SUPFAM" id="SSF52540">
    <property type="entry name" value="P-loop containing nucleoside triphosphate hydrolases"/>
    <property type="match status" value="1"/>
</dbReference>
<organism evidence="3 4">
    <name type="scientific">Deinococcus radiopugnans ATCC 19172</name>
    <dbReference type="NCBI Taxonomy" id="585398"/>
    <lineage>
        <taxon>Bacteria</taxon>
        <taxon>Thermotogati</taxon>
        <taxon>Deinococcota</taxon>
        <taxon>Deinococci</taxon>
        <taxon>Deinococcales</taxon>
        <taxon>Deinococcaceae</taxon>
        <taxon>Deinococcus</taxon>
    </lineage>
</organism>